<dbReference type="InterPro" id="IPR009117">
    <property type="entry name" value="ANX14"/>
</dbReference>
<dbReference type="InterPro" id="IPR018252">
    <property type="entry name" value="Annexin_repeat_CS"/>
</dbReference>
<dbReference type="FunFam" id="1.10.220.10:FF:000005">
    <property type="entry name" value="Annexin"/>
    <property type="match status" value="1"/>
</dbReference>
<dbReference type="PRINTS" id="PR01813">
    <property type="entry name" value="ANNEXINFUNGI"/>
</dbReference>
<keyword evidence="4 6" id="KW-0041">Annexin</keyword>
<evidence type="ECO:0000256" key="4">
    <source>
        <dbReference type="ARBA" id="ARBA00023216"/>
    </source>
</evidence>
<evidence type="ECO:0000256" key="6">
    <source>
        <dbReference type="RuleBase" id="RU003540"/>
    </source>
</evidence>
<dbReference type="GO" id="GO:0005886">
    <property type="term" value="C:plasma membrane"/>
    <property type="evidence" value="ECO:0007669"/>
    <property type="project" value="TreeGrafter"/>
</dbReference>
<evidence type="ECO:0000256" key="3">
    <source>
        <dbReference type="ARBA" id="ARBA00022837"/>
    </source>
</evidence>
<dbReference type="PRINTS" id="PR00196">
    <property type="entry name" value="ANNEXIN"/>
</dbReference>
<feature type="compositionally biased region" description="Low complexity" evidence="7">
    <location>
        <begin position="129"/>
        <end position="138"/>
    </location>
</feature>
<dbReference type="EMBL" id="MU854454">
    <property type="protein sequence ID" value="KAK4035141.1"/>
    <property type="molecule type" value="Genomic_DNA"/>
</dbReference>
<dbReference type="Gene3D" id="1.10.220.10">
    <property type="entry name" value="Annexin"/>
    <property type="match status" value="4"/>
</dbReference>
<evidence type="ECO:0000256" key="2">
    <source>
        <dbReference type="ARBA" id="ARBA00022737"/>
    </source>
</evidence>
<dbReference type="GO" id="GO:0012506">
    <property type="term" value="C:vesicle membrane"/>
    <property type="evidence" value="ECO:0007669"/>
    <property type="project" value="TreeGrafter"/>
</dbReference>
<reference evidence="9" key="1">
    <citation type="journal article" date="2023" name="Mol. Phylogenet. Evol.">
        <title>Genome-scale phylogeny and comparative genomics of the fungal order Sordariales.</title>
        <authorList>
            <person name="Hensen N."/>
            <person name="Bonometti L."/>
            <person name="Westerberg I."/>
            <person name="Brannstrom I.O."/>
            <person name="Guillou S."/>
            <person name="Cros-Aarteil S."/>
            <person name="Calhoun S."/>
            <person name="Haridas S."/>
            <person name="Kuo A."/>
            <person name="Mondo S."/>
            <person name="Pangilinan J."/>
            <person name="Riley R."/>
            <person name="LaButti K."/>
            <person name="Andreopoulos B."/>
            <person name="Lipzen A."/>
            <person name="Chen C."/>
            <person name="Yan M."/>
            <person name="Daum C."/>
            <person name="Ng V."/>
            <person name="Clum A."/>
            <person name="Steindorff A."/>
            <person name="Ohm R.A."/>
            <person name="Martin F."/>
            <person name="Silar P."/>
            <person name="Natvig D.O."/>
            <person name="Lalanne C."/>
            <person name="Gautier V."/>
            <person name="Ament-Velasquez S.L."/>
            <person name="Kruys A."/>
            <person name="Hutchinson M.I."/>
            <person name="Powell A.J."/>
            <person name="Barry K."/>
            <person name="Miller A.N."/>
            <person name="Grigoriev I.V."/>
            <person name="Debuchy R."/>
            <person name="Gladieux P."/>
            <person name="Hiltunen Thoren M."/>
            <person name="Johannesson H."/>
        </authorList>
    </citation>
    <scope>NUCLEOTIDE SEQUENCE [LARGE SCALE GENOMIC DNA]</scope>
    <source>
        <strain evidence="9">CBS 284.82</strain>
    </source>
</reference>
<proteinExistence type="inferred from homology"/>
<dbReference type="PANTHER" id="PTHR10502:SF102">
    <property type="entry name" value="ANNEXIN B11"/>
    <property type="match status" value="1"/>
</dbReference>
<dbReference type="InterPro" id="IPR001464">
    <property type="entry name" value="Annexin"/>
</dbReference>
<comment type="caution">
    <text evidence="8">The sequence shown here is derived from an EMBL/GenBank/DDBJ whole genome shotgun (WGS) entry which is preliminary data.</text>
</comment>
<evidence type="ECO:0000256" key="7">
    <source>
        <dbReference type="SAM" id="MobiDB-lite"/>
    </source>
</evidence>
<sequence length="477" mass="53091">MSYPGYPPYGQPPPQQGGYYQQQPPPQQYNAPPPAHGYQQPPQGYGQPPPPQQYGAPPQQPYGAPSPQPYGAPPPAQPYGTAPPPGPPPGQYYPPPQQGAYGAPPPPQQPYGAQPGYGQPPPQQPYGQPPYGGQQAYGQPPPQQYPPYGQHYPPTPPSAGYGPPQIIAWNGDEEARGLRSAMKGFGTDEKALTRILATKDPLQINTMRDAYTRLHRRDLVADIQSETSSWFEAGLVALARGPLLNDVHQLREAMSGVGTKEKALNDVLLGRSNADINAIKGEYHRVFHRRLEDDVRGELSMKTERHFMIVLQAQRAEDSAPIVKAEIDRDADDLYTATEGKVGTDEMKVCSILSTRNDNQLRAIAYEYQKKYARNLEDVIRREFSGHMEDALLFQLRNAVDKYMHQATLLEDAMAGAGTKDYLLISRVVRFHWDRNHMANVRGAYEKRYHRNLASRIKGETSGDYERLMLACIGERV</sequence>
<dbReference type="GO" id="GO:0005544">
    <property type="term" value="F:calcium-dependent phospholipid binding"/>
    <property type="evidence" value="ECO:0007669"/>
    <property type="project" value="UniProtKB-KW"/>
</dbReference>
<feature type="compositionally biased region" description="Pro residues" evidence="7">
    <location>
        <begin position="47"/>
        <end position="109"/>
    </location>
</feature>
<organism evidence="8 9">
    <name type="scientific">Parachaetomium inaequale</name>
    <dbReference type="NCBI Taxonomy" id="2588326"/>
    <lineage>
        <taxon>Eukaryota</taxon>
        <taxon>Fungi</taxon>
        <taxon>Dikarya</taxon>
        <taxon>Ascomycota</taxon>
        <taxon>Pezizomycotina</taxon>
        <taxon>Sordariomycetes</taxon>
        <taxon>Sordariomycetidae</taxon>
        <taxon>Sordariales</taxon>
        <taxon>Chaetomiaceae</taxon>
        <taxon>Parachaetomium</taxon>
    </lineage>
</organism>
<evidence type="ECO:0000256" key="5">
    <source>
        <dbReference type="ARBA" id="ARBA00023302"/>
    </source>
</evidence>
<dbReference type="GO" id="GO:0001786">
    <property type="term" value="F:phosphatidylserine binding"/>
    <property type="evidence" value="ECO:0007669"/>
    <property type="project" value="TreeGrafter"/>
</dbReference>
<feature type="compositionally biased region" description="Low complexity" evidence="7">
    <location>
        <begin position="36"/>
        <end position="46"/>
    </location>
</feature>
<keyword evidence="9" id="KW-1185">Reference proteome</keyword>
<keyword evidence="5 6" id="KW-0111">Calcium/phospholipid-binding</keyword>
<feature type="compositionally biased region" description="Pro residues" evidence="7">
    <location>
        <begin position="118"/>
        <end position="128"/>
    </location>
</feature>
<dbReference type="PANTHER" id="PTHR10502">
    <property type="entry name" value="ANNEXIN"/>
    <property type="match status" value="1"/>
</dbReference>
<dbReference type="GO" id="GO:0005737">
    <property type="term" value="C:cytoplasm"/>
    <property type="evidence" value="ECO:0007669"/>
    <property type="project" value="TreeGrafter"/>
</dbReference>
<dbReference type="GO" id="GO:0005634">
    <property type="term" value="C:nucleus"/>
    <property type="evidence" value="ECO:0007669"/>
    <property type="project" value="TreeGrafter"/>
</dbReference>
<feature type="compositionally biased region" description="Pro residues" evidence="7">
    <location>
        <begin position="1"/>
        <end position="15"/>
    </location>
</feature>
<dbReference type="InterPro" id="IPR037104">
    <property type="entry name" value="Annexin_sf"/>
</dbReference>
<feature type="compositionally biased region" description="Low complexity" evidence="7">
    <location>
        <begin position="146"/>
        <end position="164"/>
    </location>
</feature>
<dbReference type="GO" id="GO:0005509">
    <property type="term" value="F:calcium ion binding"/>
    <property type="evidence" value="ECO:0007669"/>
    <property type="project" value="InterPro"/>
</dbReference>
<dbReference type="FunFam" id="1.10.220.10:FF:000002">
    <property type="entry name" value="Annexin"/>
    <property type="match status" value="1"/>
</dbReference>
<evidence type="ECO:0000313" key="9">
    <source>
        <dbReference type="Proteomes" id="UP001303115"/>
    </source>
</evidence>
<evidence type="ECO:0000313" key="8">
    <source>
        <dbReference type="EMBL" id="KAK4035141.1"/>
    </source>
</evidence>
<dbReference type="InterPro" id="IPR018502">
    <property type="entry name" value="Annexin_repeat"/>
</dbReference>
<keyword evidence="2 6" id="KW-0677">Repeat</keyword>
<dbReference type="PROSITE" id="PS00223">
    <property type="entry name" value="ANNEXIN_1"/>
    <property type="match status" value="1"/>
</dbReference>
<name>A0AAN6SNQ1_9PEZI</name>
<dbReference type="Proteomes" id="UP001303115">
    <property type="component" value="Unassembled WGS sequence"/>
</dbReference>
<keyword evidence="3 6" id="KW-0106">Calcium</keyword>
<feature type="region of interest" description="Disordered" evidence="7">
    <location>
        <begin position="1"/>
        <end position="165"/>
    </location>
</feature>
<dbReference type="SMART" id="SM00335">
    <property type="entry name" value="ANX"/>
    <property type="match status" value="4"/>
</dbReference>
<accession>A0AAN6SNQ1</accession>
<protein>
    <recommendedName>
        <fullName evidence="6">Annexin</fullName>
    </recommendedName>
</protein>
<dbReference type="AlphaFoldDB" id="A0AAN6SNQ1"/>
<feature type="compositionally biased region" description="Pro residues" evidence="7">
    <location>
        <begin position="23"/>
        <end position="35"/>
    </location>
</feature>
<dbReference type="SUPFAM" id="SSF47874">
    <property type="entry name" value="Annexin"/>
    <property type="match status" value="1"/>
</dbReference>
<comment type="domain">
    <text evidence="6">A pair of annexin repeats may form one binding site for calcium and phospholipid.</text>
</comment>
<comment type="similarity">
    <text evidence="1 6">Belongs to the annexin family.</text>
</comment>
<gene>
    <name evidence="8" type="ORF">C8A01DRAFT_48643</name>
</gene>
<dbReference type="PROSITE" id="PS51897">
    <property type="entry name" value="ANNEXIN_2"/>
    <property type="match status" value="4"/>
</dbReference>
<dbReference type="Pfam" id="PF00191">
    <property type="entry name" value="Annexin"/>
    <property type="match status" value="4"/>
</dbReference>
<evidence type="ECO:0000256" key="1">
    <source>
        <dbReference type="ARBA" id="ARBA00007831"/>
    </source>
</evidence>